<keyword evidence="2" id="KW-1185">Reference proteome</keyword>
<dbReference type="AlphaFoldDB" id="A0A6J1EQ80"/>
<evidence type="ECO:0000259" key="1">
    <source>
        <dbReference type="Pfam" id="PF24626"/>
    </source>
</evidence>
<dbReference type="RefSeq" id="XP_022929939.1">
    <property type="nucleotide sequence ID" value="XM_023074171.1"/>
</dbReference>
<proteinExistence type="predicted"/>
<dbReference type="PANTHER" id="PTHR46148">
    <property type="entry name" value="CHROMO DOMAIN-CONTAINING PROTEIN"/>
    <property type="match status" value="1"/>
</dbReference>
<evidence type="ECO:0000313" key="2">
    <source>
        <dbReference type="Proteomes" id="UP000504609"/>
    </source>
</evidence>
<dbReference type="GeneID" id="111436395"/>
<dbReference type="KEGG" id="cmos:111436395"/>
<dbReference type="PANTHER" id="PTHR46148:SF60">
    <property type="entry name" value="CHROMO DOMAIN-CONTAINING PROTEIN"/>
    <property type="match status" value="1"/>
</dbReference>
<protein>
    <submittedName>
        <fullName evidence="3">Uncharacterized protein LOC111436395</fullName>
    </submittedName>
</protein>
<dbReference type="Proteomes" id="UP000504609">
    <property type="component" value="Unplaced"/>
</dbReference>
<feature type="domain" description="Tf2-1-like SH3-like" evidence="1">
    <location>
        <begin position="2"/>
        <end position="51"/>
    </location>
</feature>
<reference evidence="3" key="1">
    <citation type="submission" date="2025-08" db="UniProtKB">
        <authorList>
            <consortium name="RefSeq"/>
        </authorList>
    </citation>
    <scope>IDENTIFICATION</scope>
    <source>
        <tissue evidence="3">Young leaves</tissue>
    </source>
</reference>
<organism evidence="2 3">
    <name type="scientific">Cucurbita moschata</name>
    <name type="common">Winter crookneck squash</name>
    <name type="synonym">Cucurbita pepo var. moschata</name>
    <dbReference type="NCBI Taxonomy" id="3662"/>
    <lineage>
        <taxon>Eukaryota</taxon>
        <taxon>Viridiplantae</taxon>
        <taxon>Streptophyta</taxon>
        <taxon>Embryophyta</taxon>
        <taxon>Tracheophyta</taxon>
        <taxon>Spermatophyta</taxon>
        <taxon>Magnoliopsida</taxon>
        <taxon>eudicotyledons</taxon>
        <taxon>Gunneridae</taxon>
        <taxon>Pentapetalae</taxon>
        <taxon>rosids</taxon>
        <taxon>fabids</taxon>
        <taxon>Cucurbitales</taxon>
        <taxon>Cucurbitaceae</taxon>
        <taxon>Cucurbiteae</taxon>
        <taxon>Cucurbita</taxon>
    </lineage>
</organism>
<evidence type="ECO:0000313" key="3">
    <source>
        <dbReference type="RefSeq" id="XP_022929939.1"/>
    </source>
</evidence>
<name>A0A6J1EQ80_CUCMO</name>
<gene>
    <name evidence="3" type="primary">LOC111436395</name>
</gene>
<accession>A0A6J1EQ80</accession>
<sequence length="134" mass="15630">MRFRKKGKLSPRFIGPFDVLERVGLVAYRLALPLALTAVDNVFHVSMLCKYTPDPSHVIEYINLPLREDLSFEEEAIEIVDTKIHKLRNKEISLVKMVWNNYRVEEATWELESEMSAKYSMSFRDLETFGDKSS</sequence>
<dbReference type="InterPro" id="IPR056924">
    <property type="entry name" value="SH3_Tf2-1"/>
</dbReference>
<dbReference type="Pfam" id="PF24626">
    <property type="entry name" value="SH3_Tf2-1"/>
    <property type="match status" value="1"/>
</dbReference>